<feature type="region of interest" description="Disordered" evidence="1">
    <location>
        <begin position="1"/>
        <end position="33"/>
    </location>
</feature>
<reference evidence="2" key="1">
    <citation type="journal article" date="2020" name="Fungal Divers.">
        <title>Resolving the Mortierellaceae phylogeny through synthesis of multi-gene phylogenetics and phylogenomics.</title>
        <authorList>
            <person name="Vandepol N."/>
            <person name="Liber J."/>
            <person name="Desiro A."/>
            <person name="Na H."/>
            <person name="Kennedy M."/>
            <person name="Barry K."/>
            <person name="Grigoriev I.V."/>
            <person name="Miller A.N."/>
            <person name="O'Donnell K."/>
            <person name="Stajich J.E."/>
            <person name="Bonito G."/>
        </authorList>
    </citation>
    <scope>NUCLEOTIDE SEQUENCE</scope>
    <source>
        <strain evidence="2">MES-2147</strain>
    </source>
</reference>
<dbReference type="Proteomes" id="UP000749646">
    <property type="component" value="Unassembled WGS sequence"/>
</dbReference>
<feature type="region of interest" description="Disordered" evidence="1">
    <location>
        <begin position="168"/>
        <end position="202"/>
    </location>
</feature>
<accession>A0A9P6MHW2</accession>
<protein>
    <submittedName>
        <fullName evidence="2">Uncharacterized protein</fullName>
    </submittedName>
</protein>
<feature type="compositionally biased region" description="Basic and acidic residues" evidence="1">
    <location>
        <begin position="66"/>
        <end position="86"/>
    </location>
</feature>
<sequence length="202" mass="22692">MSPGEEVLDTTKSPAVQEPTVESKNESFLLDDSQETDFTAKQLVDAPFCQDTVTEMLPRSTQEAFDTNRREHDEHEDGYNSLEHRDPQAYPGQTECIRSGCPYPINIDIVRGIRHPYCSIECAKACGENPRVQVTASKQKQETEAPKQEQQVTEATCLDFKRLVNKVKSNKVRDNSAKTHYPSPPMTNESSRSCSDDEDGCC</sequence>
<evidence type="ECO:0000313" key="2">
    <source>
        <dbReference type="EMBL" id="KAG0002217.1"/>
    </source>
</evidence>
<name>A0A9P6MHW2_9FUNG</name>
<dbReference type="AlphaFoldDB" id="A0A9P6MHW2"/>
<gene>
    <name evidence="2" type="ORF">BGZ65_002821</name>
</gene>
<evidence type="ECO:0000313" key="3">
    <source>
        <dbReference type="Proteomes" id="UP000749646"/>
    </source>
</evidence>
<keyword evidence="3" id="KW-1185">Reference proteome</keyword>
<organism evidence="2 3">
    <name type="scientific">Modicella reniformis</name>
    <dbReference type="NCBI Taxonomy" id="1440133"/>
    <lineage>
        <taxon>Eukaryota</taxon>
        <taxon>Fungi</taxon>
        <taxon>Fungi incertae sedis</taxon>
        <taxon>Mucoromycota</taxon>
        <taxon>Mortierellomycotina</taxon>
        <taxon>Mortierellomycetes</taxon>
        <taxon>Mortierellales</taxon>
        <taxon>Mortierellaceae</taxon>
        <taxon>Modicella</taxon>
    </lineage>
</organism>
<evidence type="ECO:0000256" key="1">
    <source>
        <dbReference type="SAM" id="MobiDB-lite"/>
    </source>
</evidence>
<dbReference type="OrthoDB" id="2393829at2759"/>
<feature type="region of interest" description="Disordered" evidence="1">
    <location>
        <begin position="56"/>
        <end position="86"/>
    </location>
</feature>
<comment type="caution">
    <text evidence="2">The sequence shown here is derived from an EMBL/GenBank/DDBJ whole genome shotgun (WGS) entry which is preliminary data.</text>
</comment>
<proteinExistence type="predicted"/>
<dbReference type="EMBL" id="JAAAHW010000458">
    <property type="protein sequence ID" value="KAG0002217.1"/>
    <property type="molecule type" value="Genomic_DNA"/>
</dbReference>